<dbReference type="NCBIfam" id="TIGR03242">
    <property type="entry name" value="arg_catab_astE"/>
    <property type="match status" value="1"/>
</dbReference>
<feature type="binding site" evidence="5">
    <location>
        <position position="166"/>
    </location>
    <ligand>
        <name>Zn(2+)</name>
        <dbReference type="ChEBI" id="CHEBI:29105"/>
    </ligand>
</feature>
<proteinExistence type="inferred from homology"/>
<feature type="binding site" evidence="5">
    <location>
        <position position="73"/>
    </location>
    <ligand>
        <name>Zn(2+)</name>
        <dbReference type="ChEBI" id="CHEBI:29105"/>
    </ligand>
</feature>
<feature type="domain" description="Succinylglutamate desuccinylase/Aspartoacylase catalytic" evidence="8">
    <location>
        <begin position="61"/>
        <end position="253"/>
    </location>
</feature>
<dbReference type="PANTHER" id="PTHR15162:SF7">
    <property type="entry name" value="SUCCINYLGLUTAMATE DESUCCINYLASE"/>
    <property type="match status" value="1"/>
</dbReference>
<comment type="similarity">
    <text evidence="5">Belongs to the AspA/AstE family. Succinylglutamate desuccinylase subfamily.</text>
</comment>
<keyword evidence="4 5" id="KW-0862">Zinc</keyword>
<dbReference type="InterPro" id="IPR050178">
    <property type="entry name" value="AspA/AstE_fam"/>
</dbReference>
<dbReference type="InterPro" id="IPR055438">
    <property type="entry name" value="AstE_AspA_cat"/>
</dbReference>
<reference evidence="10" key="1">
    <citation type="submission" date="2016-10" db="EMBL/GenBank/DDBJ databases">
        <authorList>
            <person name="Varghese N."/>
            <person name="Submissions S."/>
        </authorList>
    </citation>
    <scope>NUCLEOTIDE SEQUENCE [LARGE SCALE GENOMIC DNA]</scope>
    <source>
        <strain evidence="10">CGMCC 1.6775</strain>
    </source>
</reference>
<keyword evidence="10" id="KW-1185">Reference proteome</keyword>
<dbReference type="InterPro" id="IPR016681">
    <property type="entry name" value="SuccinylGlu_desuccinylase"/>
</dbReference>
<dbReference type="AlphaFoldDB" id="A0A1I4ZXU7"/>
<dbReference type="UniPathway" id="UPA00185">
    <property type="reaction ID" value="UER00283"/>
</dbReference>
<dbReference type="PANTHER" id="PTHR15162">
    <property type="entry name" value="ASPARTOACYLASE"/>
    <property type="match status" value="1"/>
</dbReference>
<dbReference type="EMBL" id="FOUR01000010">
    <property type="protein sequence ID" value="SFN55015.1"/>
    <property type="molecule type" value="Genomic_DNA"/>
</dbReference>
<dbReference type="RefSeq" id="WP_092006413.1">
    <property type="nucleotide sequence ID" value="NZ_FOUR01000010.1"/>
</dbReference>
<evidence type="ECO:0000259" key="8">
    <source>
        <dbReference type="Pfam" id="PF24827"/>
    </source>
</evidence>
<dbReference type="Gene3D" id="3.40.630.10">
    <property type="entry name" value="Zn peptidases"/>
    <property type="match status" value="1"/>
</dbReference>
<evidence type="ECO:0000313" key="10">
    <source>
        <dbReference type="Proteomes" id="UP000199339"/>
    </source>
</evidence>
<sequence>MSGFRILFDASSDWLAHSLANASSELTPALARLPDGTDIVRPNVGVLELTPAATHSNPNHEALIVSAGVHGNETAPIEVLNQLVNELLAGEWTLTCPLLLILGNPPAMVAGERFIDVNMNRLFAGAHGRDEYRGLPEAGRASELEQLCREFARKHSGLALSHYDLHTAIRPSLREKFALYPFVEGREVPVEQCRFLLEAEVETLLLQHKAGTTFSSFTSSELGAESFTVELGKVRPFGQNDLGRFAGIRDALRRRFRGEPAPAESRDLGHLTIFEVVHEILNTGENFQFHVPDDVANFTEYEPGTVIWEDGETCYRVGTVPEAIVFPNREVPVGQRVGLMIRARASGLER</sequence>
<evidence type="ECO:0000256" key="3">
    <source>
        <dbReference type="ARBA" id="ARBA00022801"/>
    </source>
</evidence>
<keyword evidence="2 5" id="KW-0479">Metal-binding</keyword>
<dbReference type="EC" id="3.5.1.96" evidence="5 6"/>
<dbReference type="Pfam" id="PF24827">
    <property type="entry name" value="AstE_AspA_cat"/>
    <property type="match status" value="1"/>
</dbReference>
<dbReference type="GO" id="GO:0019544">
    <property type="term" value="P:L-arginine catabolic process to L-glutamate"/>
    <property type="evidence" value="ECO:0007669"/>
    <property type="project" value="UniProtKB-UniRule"/>
</dbReference>
<evidence type="ECO:0000256" key="1">
    <source>
        <dbReference type="ARBA" id="ARBA00022503"/>
    </source>
</evidence>
<dbReference type="NCBIfam" id="NF003706">
    <property type="entry name" value="PRK05324.1"/>
    <property type="match status" value="1"/>
</dbReference>
<comment type="pathway">
    <text evidence="5">Amino-acid degradation; L-arginine degradation via AST pathway; L-glutamate and succinate from L-arginine: step 5/5.</text>
</comment>
<evidence type="ECO:0000259" key="7">
    <source>
        <dbReference type="Pfam" id="PF04952"/>
    </source>
</evidence>
<accession>A0A1I4ZXU7</accession>
<dbReference type="InterPro" id="IPR007036">
    <property type="entry name" value="Aste_AspA_hybrid_dom"/>
</dbReference>
<dbReference type="GO" id="GO:0009017">
    <property type="term" value="F:succinylglutamate desuccinylase activity"/>
    <property type="evidence" value="ECO:0007669"/>
    <property type="project" value="UniProtKB-UniRule"/>
</dbReference>
<dbReference type="GO" id="GO:0008270">
    <property type="term" value="F:zinc ion binding"/>
    <property type="evidence" value="ECO:0007669"/>
    <property type="project" value="UniProtKB-UniRule"/>
</dbReference>
<dbReference type="Proteomes" id="UP000199339">
    <property type="component" value="Unassembled WGS sequence"/>
</dbReference>
<comment type="catalytic activity">
    <reaction evidence="5">
        <text>N-succinyl-L-glutamate + H2O = L-glutamate + succinate</text>
        <dbReference type="Rhea" id="RHEA:15169"/>
        <dbReference type="ChEBI" id="CHEBI:15377"/>
        <dbReference type="ChEBI" id="CHEBI:29985"/>
        <dbReference type="ChEBI" id="CHEBI:30031"/>
        <dbReference type="ChEBI" id="CHEBI:58763"/>
        <dbReference type="EC" id="3.5.1.96"/>
    </reaction>
</comment>
<dbReference type="HAMAP" id="MF_00767">
    <property type="entry name" value="Arg_catab_AstE"/>
    <property type="match status" value="1"/>
</dbReference>
<keyword evidence="1 5" id="KW-0056">Arginine metabolism</keyword>
<evidence type="ECO:0000313" key="9">
    <source>
        <dbReference type="EMBL" id="SFN55015.1"/>
    </source>
</evidence>
<keyword evidence="3 5" id="KW-0378">Hydrolase</keyword>
<dbReference type="CDD" id="cd03855">
    <property type="entry name" value="M14_ASTE"/>
    <property type="match status" value="1"/>
</dbReference>
<feature type="domain" description="AstE/AspA barrel-sandwich hybrid" evidence="7">
    <location>
        <begin position="271"/>
        <end position="342"/>
    </location>
</feature>
<evidence type="ECO:0000256" key="2">
    <source>
        <dbReference type="ARBA" id="ARBA00022723"/>
    </source>
</evidence>
<gene>
    <name evidence="5" type="primary">astE</name>
    <name evidence="9" type="ORF">SAMN04487961_3349</name>
</gene>
<feature type="active site" evidence="5">
    <location>
        <position position="230"/>
    </location>
</feature>
<dbReference type="OrthoDB" id="5290473at2"/>
<organism evidence="9 10">
    <name type="scientific">Marinobacter pelagius</name>
    <dbReference type="NCBI Taxonomy" id="379482"/>
    <lineage>
        <taxon>Bacteria</taxon>
        <taxon>Pseudomonadati</taxon>
        <taxon>Pseudomonadota</taxon>
        <taxon>Gammaproteobacteria</taxon>
        <taxon>Pseudomonadales</taxon>
        <taxon>Marinobacteraceae</taxon>
        <taxon>Marinobacter</taxon>
    </lineage>
</organism>
<dbReference type="GO" id="GO:0016788">
    <property type="term" value="F:hydrolase activity, acting on ester bonds"/>
    <property type="evidence" value="ECO:0007669"/>
    <property type="project" value="UniProtKB-UniRule"/>
</dbReference>
<comment type="function">
    <text evidence="5">Transforms N(2)-succinylglutamate into succinate and glutamate.</text>
</comment>
<evidence type="ECO:0000256" key="4">
    <source>
        <dbReference type="ARBA" id="ARBA00022833"/>
    </source>
</evidence>
<dbReference type="Pfam" id="PF04952">
    <property type="entry name" value="AstE_AspA_hybrid"/>
    <property type="match status" value="1"/>
</dbReference>
<evidence type="ECO:0000256" key="5">
    <source>
        <dbReference type="HAMAP-Rule" id="MF_00767"/>
    </source>
</evidence>
<dbReference type="GO" id="GO:0019545">
    <property type="term" value="P:L-arginine catabolic process to succinate"/>
    <property type="evidence" value="ECO:0007669"/>
    <property type="project" value="UniProtKB-UniRule"/>
</dbReference>
<protein>
    <recommendedName>
        <fullName evidence="5 6">Succinylglutamate desuccinylase</fullName>
        <ecNumber evidence="5 6">3.5.1.96</ecNumber>
    </recommendedName>
</protein>
<name>A0A1I4ZXU7_9GAMM</name>
<dbReference type="PIRSF" id="PIRSF017020">
    <property type="entry name" value="AstE"/>
    <property type="match status" value="1"/>
</dbReference>
<comment type="cofactor">
    <cofactor evidence="5">
        <name>Zn(2+)</name>
        <dbReference type="ChEBI" id="CHEBI:29105"/>
    </cofactor>
    <text evidence="5">Binds 1 zinc ion per subunit.</text>
</comment>
<evidence type="ECO:0000256" key="6">
    <source>
        <dbReference type="NCBIfam" id="TIGR03242"/>
    </source>
</evidence>
<feature type="binding site" evidence="5">
    <location>
        <position position="70"/>
    </location>
    <ligand>
        <name>Zn(2+)</name>
        <dbReference type="ChEBI" id="CHEBI:29105"/>
    </ligand>
</feature>
<dbReference type="SUPFAM" id="SSF53187">
    <property type="entry name" value="Zn-dependent exopeptidases"/>
    <property type="match status" value="1"/>
</dbReference>